<keyword evidence="21" id="KW-1185">Reference proteome</keyword>
<evidence type="ECO:0000256" key="13">
    <source>
        <dbReference type="ARBA" id="ARBA00023288"/>
    </source>
</evidence>
<evidence type="ECO:0000313" key="20">
    <source>
        <dbReference type="EMBL" id="CAI9109173.1"/>
    </source>
</evidence>
<dbReference type="InterPro" id="IPR000490">
    <property type="entry name" value="Glyco_hydro_17"/>
</dbReference>
<keyword evidence="7 18" id="KW-0732">Signal</keyword>
<evidence type="ECO:0000256" key="18">
    <source>
        <dbReference type="SAM" id="SignalP"/>
    </source>
</evidence>
<evidence type="ECO:0000256" key="9">
    <source>
        <dbReference type="ARBA" id="ARBA00022821"/>
    </source>
</evidence>
<evidence type="ECO:0000256" key="11">
    <source>
        <dbReference type="ARBA" id="ARBA00023157"/>
    </source>
</evidence>
<reference evidence="20" key="1">
    <citation type="submission" date="2023-03" db="EMBL/GenBank/DDBJ databases">
        <authorList>
            <person name="Julca I."/>
        </authorList>
    </citation>
    <scope>NUCLEOTIDE SEQUENCE</scope>
</reference>
<keyword evidence="17" id="KW-1133">Transmembrane helix</keyword>
<dbReference type="Pfam" id="PF07983">
    <property type="entry name" value="X8"/>
    <property type="match status" value="1"/>
</dbReference>
<evidence type="ECO:0000256" key="14">
    <source>
        <dbReference type="ARBA" id="ARBA00023295"/>
    </source>
</evidence>
<dbReference type="Proteomes" id="UP001161247">
    <property type="component" value="Chromosome 6"/>
</dbReference>
<dbReference type="InterPro" id="IPR017853">
    <property type="entry name" value="GH"/>
</dbReference>
<dbReference type="GO" id="GO:0042973">
    <property type="term" value="F:glucan endo-1,3-beta-D-glucosidase activity"/>
    <property type="evidence" value="ECO:0007669"/>
    <property type="project" value="UniProtKB-EC"/>
</dbReference>
<organism evidence="20 21">
    <name type="scientific">Oldenlandia corymbosa var. corymbosa</name>
    <dbReference type="NCBI Taxonomy" id="529605"/>
    <lineage>
        <taxon>Eukaryota</taxon>
        <taxon>Viridiplantae</taxon>
        <taxon>Streptophyta</taxon>
        <taxon>Embryophyta</taxon>
        <taxon>Tracheophyta</taxon>
        <taxon>Spermatophyta</taxon>
        <taxon>Magnoliopsida</taxon>
        <taxon>eudicotyledons</taxon>
        <taxon>Gunneridae</taxon>
        <taxon>Pentapetalae</taxon>
        <taxon>asterids</taxon>
        <taxon>lamiids</taxon>
        <taxon>Gentianales</taxon>
        <taxon>Rubiaceae</taxon>
        <taxon>Rubioideae</taxon>
        <taxon>Spermacoceae</taxon>
        <taxon>Hedyotis-Oldenlandia complex</taxon>
        <taxon>Oldenlandia</taxon>
    </lineage>
</organism>
<dbReference type="FunFam" id="3.20.20.80:FF:000008">
    <property type="entry name" value="Glucan endo-1,3-beta-glucosidase 5"/>
    <property type="match status" value="1"/>
</dbReference>
<dbReference type="FunFam" id="1.20.58.1040:FF:000002">
    <property type="entry name" value="Glucan endo-1,3-beta-glucosidase 8"/>
    <property type="match status" value="1"/>
</dbReference>
<keyword evidence="5" id="KW-1003">Cell membrane</keyword>
<evidence type="ECO:0000256" key="8">
    <source>
        <dbReference type="ARBA" id="ARBA00022801"/>
    </source>
</evidence>
<evidence type="ECO:0000256" key="10">
    <source>
        <dbReference type="ARBA" id="ARBA00023136"/>
    </source>
</evidence>
<evidence type="ECO:0000256" key="6">
    <source>
        <dbReference type="ARBA" id="ARBA00022622"/>
    </source>
</evidence>
<comment type="subcellular location">
    <subcellularLocation>
        <location evidence="2">Cell membrane</location>
        <topology evidence="2">Lipid-anchor</topology>
        <topology evidence="2">GPI-anchor</topology>
    </subcellularLocation>
</comment>
<dbReference type="InterPro" id="IPR044965">
    <property type="entry name" value="Glyco_hydro_17_plant"/>
</dbReference>
<accession>A0AAV1DQY0</accession>
<dbReference type="SMART" id="SM00768">
    <property type="entry name" value="X8"/>
    <property type="match status" value="1"/>
</dbReference>
<keyword evidence="9" id="KW-0611">Plant defense</keyword>
<dbReference type="Pfam" id="PF00332">
    <property type="entry name" value="Glyco_hydro_17"/>
    <property type="match status" value="1"/>
</dbReference>
<evidence type="ECO:0000256" key="4">
    <source>
        <dbReference type="ARBA" id="ARBA00012780"/>
    </source>
</evidence>
<keyword evidence="13" id="KW-0449">Lipoprotein</keyword>
<sequence>MAFAMIPLSQWPCCCCFVLLMMMMMANYAESIGVNWGTQAAQDLHPTMVVQMLKDNNISKIKLFDSDHWTVKFFAGTGIEVMLGIPNDQLSRLTKYGNAKDWVKENVTSHMYDGGANIKYVAVGNEPFLKSYNGSHMKTTFPALQNVQKALNEAGLGDKIKATIPQNADVYDSGSDGPSAGDFRDDIRDLMVDIVTFLQDNKAPFLVNIYPFLSLYENPDFPVEFAFFDGGSRPVQDGNIQYTNMFDANLDTLAWSLKKSGTPNVKIIVGEIGWPTDGNINANTRLAQRFYNGFFRKMATKKGTPLHPGNIDVYLFSLTDENAKSIAPGSFERHWGIFGYDGKPKFALDFTGQWNSKMPVGAKNVQYLPPQWCALKAGINTSDDRIPPNIDYACRQSDCTSLGYGGSCNKIGTRGNISYAFNMYYQMNNQDVEACDFKGLAEIVKKNPSTPECPFPLALQSFGIRLNAGIVLSALTTFLVSIALF</sequence>
<evidence type="ECO:0000256" key="17">
    <source>
        <dbReference type="SAM" id="Phobius"/>
    </source>
</evidence>
<evidence type="ECO:0000256" key="15">
    <source>
        <dbReference type="RuleBase" id="RU004335"/>
    </source>
</evidence>
<keyword evidence="10 17" id="KW-0472">Membrane</keyword>
<evidence type="ECO:0000256" key="12">
    <source>
        <dbReference type="ARBA" id="ARBA00023180"/>
    </source>
</evidence>
<dbReference type="Gene3D" id="1.20.58.1040">
    <property type="match status" value="1"/>
</dbReference>
<evidence type="ECO:0000256" key="2">
    <source>
        <dbReference type="ARBA" id="ARBA00004609"/>
    </source>
</evidence>
<gene>
    <name evidence="20" type="ORF">OLC1_LOCUS17120</name>
</gene>
<keyword evidence="8 16" id="KW-0378">Hydrolase</keyword>
<name>A0AAV1DQY0_OLDCO</name>
<evidence type="ECO:0000259" key="19">
    <source>
        <dbReference type="SMART" id="SM00768"/>
    </source>
</evidence>
<dbReference type="PROSITE" id="PS00587">
    <property type="entry name" value="GLYCOSYL_HYDROL_F17"/>
    <property type="match status" value="1"/>
</dbReference>
<dbReference type="InterPro" id="IPR012946">
    <property type="entry name" value="X8"/>
</dbReference>
<dbReference type="GO" id="GO:0005886">
    <property type="term" value="C:plasma membrane"/>
    <property type="evidence" value="ECO:0007669"/>
    <property type="project" value="UniProtKB-SubCell"/>
</dbReference>
<dbReference type="GO" id="GO:0005975">
    <property type="term" value="P:carbohydrate metabolic process"/>
    <property type="evidence" value="ECO:0007669"/>
    <property type="project" value="InterPro"/>
</dbReference>
<keyword evidence="17" id="KW-0812">Transmembrane</keyword>
<proteinExistence type="inferred from homology"/>
<dbReference type="GO" id="GO:0098552">
    <property type="term" value="C:side of membrane"/>
    <property type="evidence" value="ECO:0007669"/>
    <property type="project" value="UniProtKB-KW"/>
</dbReference>
<protein>
    <recommendedName>
        <fullName evidence="4">glucan endo-1,3-beta-D-glucosidase</fullName>
        <ecNumber evidence="4">3.2.1.39</ecNumber>
    </recommendedName>
</protein>
<dbReference type="PANTHER" id="PTHR32227">
    <property type="entry name" value="GLUCAN ENDO-1,3-BETA-GLUCOSIDASE BG1-RELATED-RELATED"/>
    <property type="match status" value="1"/>
</dbReference>
<keyword evidence="11" id="KW-1015">Disulfide bond</keyword>
<dbReference type="GO" id="GO:0006952">
    <property type="term" value="P:defense response"/>
    <property type="evidence" value="ECO:0007669"/>
    <property type="project" value="UniProtKB-KW"/>
</dbReference>
<feature type="domain" description="X8" evidence="19">
    <location>
        <begin position="371"/>
        <end position="455"/>
    </location>
</feature>
<evidence type="ECO:0000256" key="7">
    <source>
        <dbReference type="ARBA" id="ARBA00022729"/>
    </source>
</evidence>
<evidence type="ECO:0000313" key="21">
    <source>
        <dbReference type="Proteomes" id="UP001161247"/>
    </source>
</evidence>
<comment type="similarity">
    <text evidence="3 15">Belongs to the glycosyl hydrolase 17 family.</text>
</comment>
<dbReference type="EC" id="3.2.1.39" evidence="4"/>
<dbReference type="Gene3D" id="3.20.20.80">
    <property type="entry name" value="Glycosidases"/>
    <property type="match status" value="1"/>
</dbReference>
<evidence type="ECO:0000256" key="16">
    <source>
        <dbReference type="RuleBase" id="RU004336"/>
    </source>
</evidence>
<dbReference type="SUPFAM" id="SSF51445">
    <property type="entry name" value="(Trans)glycosidases"/>
    <property type="match status" value="1"/>
</dbReference>
<feature type="transmembrane region" description="Helical" evidence="17">
    <location>
        <begin position="462"/>
        <end position="484"/>
    </location>
</feature>
<keyword evidence="6" id="KW-0336">GPI-anchor</keyword>
<dbReference type="EMBL" id="OX459123">
    <property type="protein sequence ID" value="CAI9109173.1"/>
    <property type="molecule type" value="Genomic_DNA"/>
</dbReference>
<dbReference type="AlphaFoldDB" id="A0AAV1DQY0"/>
<evidence type="ECO:0000256" key="3">
    <source>
        <dbReference type="ARBA" id="ARBA00008773"/>
    </source>
</evidence>
<keyword evidence="12" id="KW-0325">Glycoprotein</keyword>
<evidence type="ECO:0000256" key="1">
    <source>
        <dbReference type="ARBA" id="ARBA00000382"/>
    </source>
</evidence>
<feature type="signal peptide" evidence="18">
    <location>
        <begin position="1"/>
        <end position="29"/>
    </location>
</feature>
<feature type="chain" id="PRO_5043348156" description="glucan endo-1,3-beta-D-glucosidase" evidence="18">
    <location>
        <begin position="30"/>
        <end position="485"/>
    </location>
</feature>
<comment type="catalytic activity">
    <reaction evidence="1">
        <text>Hydrolysis of (1-&gt;3)-beta-D-glucosidic linkages in (1-&gt;3)-beta-D-glucans.</text>
        <dbReference type="EC" id="3.2.1.39"/>
    </reaction>
</comment>
<keyword evidence="14 16" id="KW-0326">Glycosidase</keyword>
<evidence type="ECO:0000256" key="5">
    <source>
        <dbReference type="ARBA" id="ARBA00022475"/>
    </source>
</evidence>